<dbReference type="Pfam" id="PF14897">
    <property type="entry name" value="EpsG"/>
    <property type="match status" value="1"/>
</dbReference>
<keyword evidence="2" id="KW-0808">Transferase</keyword>
<proteinExistence type="predicted"/>
<comment type="caution">
    <text evidence="2">The sequence shown here is derived from an EMBL/GenBank/DDBJ whole genome shotgun (WGS) entry which is preliminary data.</text>
</comment>
<protein>
    <submittedName>
        <fullName evidence="2">EpsG-like putative glucosyltransferase</fullName>
    </submittedName>
</protein>
<dbReference type="RefSeq" id="WP_123422244.1">
    <property type="nucleotide sequence ID" value="NZ_RJUL01000009.1"/>
</dbReference>
<feature type="transmembrane region" description="Helical" evidence="1">
    <location>
        <begin position="303"/>
        <end position="330"/>
    </location>
</feature>
<dbReference type="EMBL" id="RJUL01000009">
    <property type="protein sequence ID" value="ROQ22534.1"/>
    <property type="molecule type" value="Genomic_DNA"/>
</dbReference>
<feature type="transmembrane region" description="Helical" evidence="1">
    <location>
        <begin position="172"/>
        <end position="196"/>
    </location>
</feature>
<feature type="transmembrane region" description="Helical" evidence="1">
    <location>
        <begin position="34"/>
        <end position="52"/>
    </location>
</feature>
<gene>
    <name evidence="2" type="ORF">EDC28_10919</name>
</gene>
<feature type="transmembrane region" description="Helical" evidence="1">
    <location>
        <begin position="130"/>
        <end position="160"/>
    </location>
</feature>
<sequence>MEKILDVLAAISLLFLAFLLVSKFKAGKTNSDRLIWLVLFSFVILLFTFRDLGLDLENYRAFYDGSVIQSSINNSTFEFDFEIGWLTVIFFFKKIGLSFHFFLFFSSAIPIYIIYYIAKKNDKEIKTPVVFIFFMAFLFWDAIDIIRAFFASALILLSIYQISENKKIRAATLMLPSVAFHNSAILSPLAFILSKFRVSPSFAYFGLALSAFLGIIVYLSLSFISIGSGYDHRDGSFFQELIFKINYYLVYYQQHGYKFINATHFFLSEARTLLNYLCYTFIFFFSVKLQHDSNRFVELQSRIFIFTAFIYTFFVFSGLSVLGIRILMLLNLGCLFIMARAFSDSWLKKKWMVAFSLLLFLRFVVYLLYLAGLHQPKSPFFLGL</sequence>
<dbReference type="AlphaFoldDB" id="A0A3N1NRV8"/>
<feature type="transmembrane region" description="Helical" evidence="1">
    <location>
        <begin position="202"/>
        <end position="224"/>
    </location>
</feature>
<keyword evidence="1" id="KW-1133">Transmembrane helix</keyword>
<evidence type="ECO:0000313" key="3">
    <source>
        <dbReference type="Proteomes" id="UP000268033"/>
    </source>
</evidence>
<evidence type="ECO:0000256" key="1">
    <source>
        <dbReference type="SAM" id="Phobius"/>
    </source>
</evidence>
<feature type="transmembrane region" description="Helical" evidence="1">
    <location>
        <begin position="273"/>
        <end position="291"/>
    </location>
</feature>
<evidence type="ECO:0000313" key="2">
    <source>
        <dbReference type="EMBL" id="ROQ22534.1"/>
    </source>
</evidence>
<keyword evidence="1" id="KW-0812">Transmembrane</keyword>
<reference evidence="2 3" key="1">
    <citation type="submission" date="2018-11" db="EMBL/GenBank/DDBJ databases">
        <title>Genomic Encyclopedia of Type Strains, Phase IV (KMG-IV): sequencing the most valuable type-strain genomes for metagenomic binning, comparative biology and taxonomic classification.</title>
        <authorList>
            <person name="Goeker M."/>
        </authorList>
    </citation>
    <scope>NUCLEOTIDE SEQUENCE [LARGE SCALE GENOMIC DNA]</scope>
    <source>
        <strain evidence="2 3">DSM 21945</strain>
    </source>
</reference>
<dbReference type="GO" id="GO:0016740">
    <property type="term" value="F:transferase activity"/>
    <property type="evidence" value="ECO:0007669"/>
    <property type="project" value="UniProtKB-KW"/>
</dbReference>
<accession>A0A3N1NRV8</accession>
<feature type="transmembrane region" description="Helical" evidence="1">
    <location>
        <begin position="351"/>
        <end position="372"/>
    </location>
</feature>
<feature type="transmembrane region" description="Helical" evidence="1">
    <location>
        <begin position="99"/>
        <end position="118"/>
    </location>
</feature>
<dbReference type="InterPro" id="IPR049458">
    <property type="entry name" value="EpsG-like"/>
</dbReference>
<name>A0A3N1NRV8_9GAMM</name>
<keyword evidence="3" id="KW-1185">Reference proteome</keyword>
<keyword evidence="1" id="KW-0472">Membrane</keyword>
<dbReference type="Proteomes" id="UP000268033">
    <property type="component" value="Unassembled WGS sequence"/>
</dbReference>
<organism evidence="2 3">
    <name type="scientific">Gallaecimonas pentaromativorans</name>
    <dbReference type="NCBI Taxonomy" id="584787"/>
    <lineage>
        <taxon>Bacteria</taxon>
        <taxon>Pseudomonadati</taxon>
        <taxon>Pseudomonadota</taxon>
        <taxon>Gammaproteobacteria</taxon>
        <taxon>Enterobacterales</taxon>
        <taxon>Gallaecimonadaceae</taxon>
        <taxon>Gallaecimonas</taxon>
    </lineage>
</organism>